<dbReference type="PANTHER" id="PTHR13510:SF44">
    <property type="entry name" value="RABENOSYN-5"/>
    <property type="match status" value="1"/>
</dbReference>
<dbReference type="InterPro" id="IPR011011">
    <property type="entry name" value="Znf_FYVE_PHD"/>
</dbReference>
<comment type="caution">
    <text evidence="1">The sequence shown here is derived from an EMBL/GenBank/DDBJ whole genome shotgun (WGS) entry which is preliminary data.</text>
</comment>
<dbReference type="Gene3D" id="3.30.40.10">
    <property type="entry name" value="Zinc/RING finger domain, C3HC4 (zinc finger)"/>
    <property type="match status" value="1"/>
</dbReference>
<name>A0A833WNP5_PHYIN</name>
<dbReference type="InterPro" id="IPR013083">
    <property type="entry name" value="Znf_RING/FYVE/PHD"/>
</dbReference>
<evidence type="ECO:0000313" key="2">
    <source>
        <dbReference type="Proteomes" id="UP000602510"/>
    </source>
</evidence>
<dbReference type="PANTHER" id="PTHR13510">
    <property type="entry name" value="FYVE-FINGER-CONTAINING RAB5 EFFECTOR PROTEIN RABENOSYN-5-RELATED"/>
    <property type="match status" value="1"/>
</dbReference>
<evidence type="ECO:0000313" key="1">
    <source>
        <dbReference type="EMBL" id="KAF4044105.1"/>
    </source>
</evidence>
<sequence>MPQEGVHICPFEQLSLSSSDTTQLQLVVKTILDANLCRYERFLDSDNGKVNSSFWKLVKTTHRTRVYLERQYRPSFTPFQGNSSSVSNNSKLQSLLCVGSTSGALDDVMLRIVNPPPSTVNDLSAATLLSTITLPTTVNPFQSVELLSGERLGYHLLHSIGIPMARHLPYCVRSQLSVCSFFRQESKTSVSVYTLGVMESMDDRAQRPVVPHFVNTLLSTFKRTPSVNSRLSLEPKTLAKRDSVLQRRASMSRDKCVTCSKRPWQLGRIATCNVCSKSVCNSCKIVEELGFMTPELDMTKRGVIFCSSCADDENVSEFPFAETSSCTSSWGTAHDRDLSPSRM</sequence>
<evidence type="ECO:0008006" key="3">
    <source>
        <dbReference type="Google" id="ProtNLM"/>
    </source>
</evidence>
<proteinExistence type="predicted"/>
<dbReference type="EMBL" id="WSZM01000077">
    <property type="protein sequence ID" value="KAF4044105.1"/>
    <property type="molecule type" value="Genomic_DNA"/>
</dbReference>
<accession>A0A833WNP5</accession>
<dbReference type="AlphaFoldDB" id="A0A833WNP5"/>
<organism evidence="1 2">
    <name type="scientific">Phytophthora infestans</name>
    <name type="common">Potato late blight agent</name>
    <name type="synonym">Botrytis infestans</name>
    <dbReference type="NCBI Taxonomy" id="4787"/>
    <lineage>
        <taxon>Eukaryota</taxon>
        <taxon>Sar</taxon>
        <taxon>Stramenopiles</taxon>
        <taxon>Oomycota</taxon>
        <taxon>Peronosporomycetes</taxon>
        <taxon>Peronosporales</taxon>
        <taxon>Peronosporaceae</taxon>
        <taxon>Phytophthora</taxon>
    </lineage>
</organism>
<dbReference type="InterPro" id="IPR052727">
    <property type="entry name" value="Rab4/Rab5_effector"/>
</dbReference>
<dbReference type="Proteomes" id="UP000602510">
    <property type="component" value="Unassembled WGS sequence"/>
</dbReference>
<gene>
    <name evidence="1" type="ORF">GN244_ATG03560</name>
</gene>
<dbReference type="SUPFAM" id="SSF57903">
    <property type="entry name" value="FYVE/PHD zinc finger"/>
    <property type="match status" value="1"/>
</dbReference>
<protein>
    <recommendedName>
        <fullName evidence="3">FYVE-type domain-containing protein</fullName>
    </recommendedName>
</protein>
<reference evidence="1" key="1">
    <citation type="submission" date="2020-04" db="EMBL/GenBank/DDBJ databases">
        <title>Hybrid Assembly of Korean Phytophthora infestans isolates.</title>
        <authorList>
            <person name="Prokchorchik M."/>
            <person name="Lee Y."/>
            <person name="Seo J."/>
            <person name="Cho J.-H."/>
            <person name="Park Y.-E."/>
            <person name="Jang D.-C."/>
            <person name="Im J.-S."/>
            <person name="Choi J.-G."/>
            <person name="Park H.-J."/>
            <person name="Lee G.-B."/>
            <person name="Lee Y.-G."/>
            <person name="Hong S.-Y."/>
            <person name="Cho K."/>
            <person name="Sohn K.H."/>
        </authorList>
    </citation>
    <scope>NUCLEOTIDE SEQUENCE</scope>
    <source>
        <strain evidence="1">KR_1_A1</strain>
    </source>
</reference>
<keyword evidence="2" id="KW-1185">Reference proteome</keyword>